<evidence type="ECO:0000313" key="3">
    <source>
        <dbReference type="Proteomes" id="UP001642540"/>
    </source>
</evidence>
<gene>
    <name evidence="2" type="ORF">ODALV1_LOCUS18883</name>
</gene>
<feature type="coiled-coil region" evidence="1">
    <location>
        <begin position="95"/>
        <end position="122"/>
    </location>
</feature>
<reference evidence="2 3" key="1">
    <citation type="submission" date="2024-08" db="EMBL/GenBank/DDBJ databases">
        <authorList>
            <person name="Cucini C."/>
            <person name="Frati F."/>
        </authorList>
    </citation>
    <scope>NUCLEOTIDE SEQUENCE [LARGE SCALE GENOMIC DNA]</scope>
</reference>
<comment type="caution">
    <text evidence="2">The sequence shown here is derived from an EMBL/GenBank/DDBJ whole genome shotgun (WGS) entry which is preliminary data.</text>
</comment>
<evidence type="ECO:0000313" key="2">
    <source>
        <dbReference type="EMBL" id="CAL8120171.1"/>
    </source>
</evidence>
<protein>
    <submittedName>
        <fullName evidence="2">Uncharacterized protein</fullName>
    </submittedName>
</protein>
<keyword evidence="3" id="KW-1185">Reference proteome</keyword>
<accession>A0ABP1R534</accession>
<name>A0ABP1R534_9HEXA</name>
<evidence type="ECO:0000256" key="1">
    <source>
        <dbReference type="SAM" id="Coils"/>
    </source>
</evidence>
<keyword evidence="1" id="KW-0175">Coiled coil</keyword>
<dbReference type="EMBL" id="CAXLJM020000062">
    <property type="protein sequence ID" value="CAL8120171.1"/>
    <property type="molecule type" value="Genomic_DNA"/>
</dbReference>
<proteinExistence type="predicted"/>
<sequence>MSFQGEGSTGNNTDSSEMLQAIRKTNGLLGEVKALMKTEFHKVFKGVDDFRKKEFDSLQCLESLFDILFKNDEPMYLIQEWQLIKGSLHAVMDRRKGIENNLDNAADLMAKALKELKSKMDESNFKMLSVAAQKRVVKSFKLYEADLLQWKAECEQVLHFWNHNKEELMTSLMDCNERANQFLLLIQNSQRED</sequence>
<dbReference type="Proteomes" id="UP001642540">
    <property type="component" value="Unassembled WGS sequence"/>
</dbReference>
<organism evidence="2 3">
    <name type="scientific">Orchesella dallaii</name>
    <dbReference type="NCBI Taxonomy" id="48710"/>
    <lineage>
        <taxon>Eukaryota</taxon>
        <taxon>Metazoa</taxon>
        <taxon>Ecdysozoa</taxon>
        <taxon>Arthropoda</taxon>
        <taxon>Hexapoda</taxon>
        <taxon>Collembola</taxon>
        <taxon>Entomobryomorpha</taxon>
        <taxon>Entomobryoidea</taxon>
        <taxon>Orchesellidae</taxon>
        <taxon>Orchesellinae</taxon>
        <taxon>Orchesella</taxon>
    </lineage>
</organism>